<keyword evidence="1" id="KW-0472">Membrane</keyword>
<feature type="transmembrane region" description="Helical" evidence="1">
    <location>
        <begin position="41"/>
        <end position="61"/>
    </location>
</feature>
<dbReference type="AlphaFoldDB" id="A0A517U1R4"/>
<sequence>MPYLCQKADSWGSLESRTTVKKRMNAFYGPIILIRDVAPNIQVAGVVLLLLFLPCMLLVFIRPRPWSIVVAIMAGLAWLGVGVIGMGIDC</sequence>
<accession>A0A517U1R4</accession>
<protein>
    <submittedName>
        <fullName evidence="2">Uncharacterized protein</fullName>
    </submittedName>
</protein>
<feature type="transmembrane region" description="Helical" evidence="1">
    <location>
        <begin position="68"/>
        <end position="88"/>
    </location>
</feature>
<keyword evidence="1" id="KW-0812">Transmembrane</keyword>
<dbReference type="KEGG" id="llh:I41_37720"/>
<gene>
    <name evidence="2" type="ORF">I41_37720</name>
</gene>
<evidence type="ECO:0000313" key="3">
    <source>
        <dbReference type="Proteomes" id="UP000317909"/>
    </source>
</evidence>
<reference evidence="2 3" key="1">
    <citation type="submission" date="2019-02" db="EMBL/GenBank/DDBJ databases">
        <title>Deep-cultivation of Planctomycetes and their phenomic and genomic characterization uncovers novel biology.</title>
        <authorList>
            <person name="Wiegand S."/>
            <person name="Jogler M."/>
            <person name="Boedeker C."/>
            <person name="Pinto D."/>
            <person name="Vollmers J."/>
            <person name="Rivas-Marin E."/>
            <person name="Kohn T."/>
            <person name="Peeters S.H."/>
            <person name="Heuer A."/>
            <person name="Rast P."/>
            <person name="Oberbeckmann S."/>
            <person name="Bunk B."/>
            <person name="Jeske O."/>
            <person name="Meyerdierks A."/>
            <person name="Storesund J.E."/>
            <person name="Kallscheuer N."/>
            <person name="Luecker S."/>
            <person name="Lage O.M."/>
            <person name="Pohl T."/>
            <person name="Merkel B.J."/>
            <person name="Hornburger P."/>
            <person name="Mueller R.-W."/>
            <person name="Bruemmer F."/>
            <person name="Labrenz M."/>
            <person name="Spormann A.M."/>
            <person name="Op den Camp H."/>
            <person name="Overmann J."/>
            <person name="Amann R."/>
            <person name="Jetten M.S.M."/>
            <person name="Mascher T."/>
            <person name="Medema M.H."/>
            <person name="Devos D.P."/>
            <person name="Kaster A.-K."/>
            <person name="Ovreas L."/>
            <person name="Rohde M."/>
            <person name="Galperin M.Y."/>
            <person name="Jogler C."/>
        </authorList>
    </citation>
    <scope>NUCLEOTIDE SEQUENCE [LARGE SCALE GENOMIC DNA]</scope>
    <source>
        <strain evidence="2 3">I41</strain>
    </source>
</reference>
<evidence type="ECO:0000313" key="2">
    <source>
        <dbReference type="EMBL" id="QDT74575.1"/>
    </source>
</evidence>
<dbReference type="Proteomes" id="UP000317909">
    <property type="component" value="Chromosome"/>
</dbReference>
<organism evidence="2 3">
    <name type="scientific">Lacipirellula limnantheis</name>
    <dbReference type="NCBI Taxonomy" id="2528024"/>
    <lineage>
        <taxon>Bacteria</taxon>
        <taxon>Pseudomonadati</taxon>
        <taxon>Planctomycetota</taxon>
        <taxon>Planctomycetia</taxon>
        <taxon>Pirellulales</taxon>
        <taxon>Lacipirellulaceae</taxon>
        <taxon>Lacipirellula</taxon>
    </lineage>
</organism>
<dbReference type="EMBL" id="CP036339">
    <property type="protein sequence ID" value="QDT74575.1"/>
    <property type="molecule type" value="Genomic_DNA"/>
</dbReference>
<name>A0A517U1R4_9BACT</name>
<keyword evidence="1" id="KW-1133">Transmembrane helix</keyword>
<evidence type="ECO:0000256" key="1">
    <source>
        <dbReference type="SAM" id="Phobius"/>
    </source>
</evidence>
<proteinExistence type="predicted"/>
<keyword evidence="3" id="KW-1185">Reference proteome</keyword>